<dbReference type="NCBIfam" id="TIGR00654">
    <property type="entry name" value="PhzF_family"/>
    <property type="match status" value="1"/>
</dbReference>
<gene>
    <name evidence="4" type="ORF">G4223_04120</name>
</gene>
<protein>
    <submittedName>
        <fullName evidence="4">PhzF family phenazine biosynthesis protein</fullName>
    </submittedName>
</protein>
<dbReference type="InterPro" id="IPR003719">
    <property type="entry name" value="Phenazine_PhzF-like"/>
</dbReference>
<dbReference type="PANTHER" id="PTHR13774:SF17">
    <property type="entry name" value="PHENAZINE BIOSYNTHESIS-LIKE DOMAIN-CONTAINING PROTEIN"/>
    <property type="match status" value="1"/>
</dbReference>
<sequence>MTGFPFWHVDAFADAAPFTGNPAAVVVLPDWRPEDWMQGVAAQNALSETAFVVKEAGGWRVRWFTPKVEVDLCGHATLAAAWVVLTHVEPGDEVVFASKSGPLTVTRDGGRLVLDFPANAPRPTVFPEDIERILAKPVREVLATKDHLLCVLDSADAVAALVPDMAGVASLSRRALIVTAPGAGEVDFVSRFFAPRWGVVEDPVTGSAHCVLAPFWAKRLGKAALVARQLSRRGGTLWVEDRGERVCIGGHVRPFVAGTLRP</sequence>
<keyword evidence="2" id="KW-0413">Isomerase</keyword>
<evidence type="ECO:0000256" key="3">
    <source>
        <dbReference type="PIRSR" id="PIRSR016184-1"/>
    </source>
</evidence>
<dbReference type="GO" id="GO:0005737">
    <property type="term" value="C:cytoplasm"/>
    <property type="evidence" value="ECO:0007669"/>
    <property type="project" value="TreeGrafter"/>
</dbReference>
<dbReference type="Proteomes" id="UP000480684">
    <property type="component" value="Unassembled WGS sequence"/>
</dbReference>
<dbReference type="EMBL" id="JAAIYP010000026">
    <property type="protein sequence ID" value="NFV79294.1"/>
    <property type="molecule type" value="Genomic_DNA"/>
</dbReference>
<keyword evidence="5" id="KW-1185">Reference proteome</keyword>
<dbReference type="SUPFAM" id="SSF54506">
    <property type="entry name" value="Diaminopimelate epimerase-like"/>
    <property type="match status" value="1"/>
</dbReference>
<organism evidence="4 5">
    <name type="scientific">Magnetospirillum aberrantis SpK</name>
    <dbReference type="NCBI Taxonomy" id="908842"/>
    <lineage>
        <taxon>Bacteria</taxon>
        <taxon>Pseudomonadati</taxon>
        <taxon>Pseudomonadota</taxon>
        <taxon>Alphaproteobacteria</taxon>
        <taxon>Rhodospirillales</taxon>
        <taxon>Rhodospirillaceae</taxon>
        <taxon>Magnetospirillum</taxon>
    </lineage>
</organism>
<dbReference type="PANTHER" id="PTHR13774">
    <property type="entry name" value="PHENAZINE BIOSYNTHESIS PROTEIN"/>
    <property type="match status" value="1"/>
</dbReference>
<evidence type="ECO:0000313" key="5">
    <source>
        <dbReference type="Proteomes" id="UP000480684"/>
    </source>
</evidence>
<accession>A0A7C9UY23</accession>
<dbReference type="PIRSF" id="PIRSF016184">
    <property type="entry name" value="PhzC_PhzF"/>
    <property type="match status" value="1"/>
</dbReference>
<dbReference type="AlphaFoldDB" id="A0A7C9UY23"/>
<evidence type="ECO:0000313" key="4">
    <source>
        <dbReference type="EMBL" id="NFV79294.1"/>
    </source>
</evidence>
<evidence type="ECO:0000256" key="2">
    <source>
        <dbReference type="ARBA" id="ARBA00023235"/>
    </source>
</evidence>
<dbReference type="GO" id="GO:0016853">
    <property type="term" value="F:isomerase activity"/>
    <property type="evidence" value="ECO:0007669"/>
    <property type="project" value="UniProtKB-KW"/>
</dbReference>
<reference evidence="4 5" key="1">
    <citation type="submission" date="2020-02" db="EMBL/GenBank/DDBJ databases">
        <authorList>
            <person name="Dziuba M."/>
            <person name="Kuznetsov B."/>
            <person name="Mardanov A."/>
            <person name="Ravin N."/>
            <person name="Grouzdev D."/>
        </authorList>
    </citation>
    <scope>NUCLEOTIDE SEQUENCE [LARGE SCALE GENOMIC DNA]</scope>
    <source>
        <strain evidence="4 5">SpK</strain>
    </source>
</reference>
<comment type="caution">
    <text evidence="4">The sequence shown here is derived from an EMBL/GenBank/DDBJ whole genome shotgun (WGS) entry which is preliminary data.</text>
</comment>
<comment type="similarity">
    <text evidence="1">Belongs to the PhzF family.</text>
</comment>
<proteinExistence type="inferred from homology"/>
<feature type="active site" evidence="3">
    <location>
        <position position="48"/>
    </location>
</feature>
<dbReference type="Gene3D" id="3.10.310.10">
    <property type="entry name" value="Diaminopimelate Epimerase, Chain A, domain 1"/>
    <property type="match status" value="2"/>
</dbReference>
<dbReference type="Pfam" id="PF02567">
    <property type="entry name" value="PhzC-PhzF"/>
    <property type="match status" value="1"/>
</dbReference>
<evidence type="ECO:0000256" key="1">
    <source>
        <dbReference type="ARBA" id="ARBA00008270"/>
    </source>
</evidence>
<dbReference type="RefSeq" id="WP_163675407.1">
    <property type="nucleotide sequence ID" value="NZ_JAAIYP010000026.1"/>
</dbReference>
<name>A0A7C9UY23_9PROT</name>